<name>A0ABS3FYD6_9CYAN</name>
<feature type="transmembrane region" description="Helical" evidence="5">
    <location>
        <begin position="348"/>
        <end position="365"/>
    </location>
</feature>
<feature type="transmembrane region" description="Helical" evidence="5">
    <location>
        <begin position="37"/>
        <end position="52"/>
    </location>
</feature>
<feature type="transmembrane region" description="Helical" evidence="5">
    <location>
        <begin position="96"/>
        <end position="121"/>
    </location>
</feature>
<sequence>MSELNIALMAVGGLVLFLGLLSDFFRRTWWASDPMTALIFGVLLGPVGLAWLDPNHWGINQEVLLEQAARFTLAIGLMGVALRLPKNYIFRQWQPLALLLGLVMPLMWLASGFLVYFILGIPFWEAMLVGGVITPTDPIVATSIVTGVVAKRNLPRRLRHIISAESGANDGLAYPLVFLPLLLLNRPPGDALFHWAVQTILWEVGIAVVVGAVFGYSAGRLLEWAEAKNTMEKQSFLGYTIALTLFVLGAAKLLGSDGILAVFVAGLISSETIKGKERSEEENVQEAINRFFSLPIFILLGLTIPWQDWASWGWNGAILVVAVLLLRRLPAILLLSNWIQPIQNFPETLFVGWFGPIGVAAMYYANLAVRETQGHEVWAIASLMICASIFAHGLSATPLSQIYGRWHQKQVSGEGSDPSLRSR</sequence>
<keyword evidence="4 5" id="KW-0472">Membrane</keyword>
<dbReference type="Gene3D" id="1.20.1530.20">
    <property type="match status" value="1"/>
</dbReference>
<feature type="transmembrane region" description="Helical" evidence="5">
    <location>
        <begin position="312"/>
        <end position="336"/>
    </location>
</feature>
<comment type="caution">
    <text evidence="7">The sequence shown here is derived from an EMBL/GenBank/DDBJ whole genome shotgun (WGS) entry which is preliminary data.</text>
</comment>
<dbReference type="PANTHER" id="PTHR31382:SF1">
    <property type="entry name" value="SODIUM ION_PROTON EXCHANGER (EUROFUNG)"/>
    <property type="match status" value="1"/>
</dbReference>
<keyword evidence="2 5" id="KW-0812">Transmembrane</keyword>
<reference evidence="7 8" key="1">
    <citation type="submission" date="2021-03" db="EMBL/GenBank/DDBJ databases">
        <title>Metabolic Capacity of the Antarctic Cyanobacterium Phormidium pseudopriestleyi that Sustains Oxygenic Photosynthesis in the Presence of Hydrogen Sulfide.</title>
        <authorList>
            <person name="Lumian J.E."/>
            <person name="Jungblut A.D."/>
            <person name="Dillon M.L."/>
            <person name="Hawes I."/>
            <person name="Doran P.T."/>
            <person name="Mackey T.J."/>
            <person name="Dick G.J."/>
            <person name="Grettenberger C.L."/>
            <person name="Sumner D.Y."/>
        </authorList>
    </citation>
    <scope>NUCLEOTIDE SEQUENCE [LARGE SCALE GENOMIC DNA]</scope>
    <source>
        <strain evidence="7 8">FRX01</strain>
    </source>
</reference>
<proteinExistence type="predicted"/>
<evidence type="ECO:0000256" key="5">
    <source>
        <dbReference type="SAM" id="Phobius"/>
    </source>
</evidence>
<comment type="subcellular location">
    <subcellularLocation>
        <location evidence="1">Membrane</location>
        <topology evidence="1">Multi-pass membrane protein</topology>
    </subcellularLocation>
</comment>
<dbReference type="Pfam" id="PF00999">
    <property type="entry name" value="Na_H_Exchanger"/>
    <property type="match status" value="1"/>
</dbReference>
<feature type="transmembrane region" description="Helical" evidence="5">
    <location>
        <begin position="64"/>
        <end position="84"/>
    </location>
</feature>
<evidence type="ECO:0000256" key="4">
    <source>
        <dbReference type="ARBA" id="ARBA00023136"/>
    </source>
</evidence>
<feature type="transmembrane region" description="Helical" evidence="5">
    <location>
        <begin position="377"/>
        <end position="399"/>
    </location>
</feature>
<evidence type="ECO:0000313" key="8">
    <source>
        <dbReference type="Proteomes" id="UP000664844"/>
    </source>
</evidence>
<feature type="transmembrane region" description="Helical" evidence="5">
    <location>
        <begin position="192"/>
        <end position="216"/>
    </location>
</feature>
<accession>A0ABS3FYD6</accession>
<dbReference type="Proteomes" id="UP000664844">
    <property type="component" value="Unassembled WGS sequence"/>
</dbReference>
<dbReference type="InterPro" id="IPR006153">
    <property type="entry name" value="Cation/H_exchanger_TM"/>
</dbReference>
<dbReference type="InterPro" id="IPR038770">
    <property type="entry name" value="Na+/solute_symporter_sf"/>
</dbReference>
<feature type="transmembrane region" description="Helical" evidence="5">
    <location>
        <begin position="127"/>
        <end position="150"/>
    </location>
</feature>
<evidence type="ECO:0000259" key="6">
    <source>
        <dbReference type="Pfam" id="PF00999"/>
    </source>
</evidence>
<dbReference type="InterPro" id="IPR004712">
    <property type="entry name" value="Na+/H+_antiporter_fungi"/>
</dbReference>
<feature type="transmembrane region" description="Helical" evidence="5">
    <location>
        <begin position="236"/>
        <end position="268"/>
    </location>
</feature>
<keyword evidence="3 5" id="KW-1133">Transmembrane helix</keyword>
<evidence type="ECO:0000313" key="7">
    <source>
        <dbReference type="EMBL" id="MBO0352147.1"/>
    </source>
</evidence>
<gene>
    <name evidence="7" type="ORF">J0895_24305</name>
</gene>
<evidence type="ECO:0000256" key="2">
    <source>
        <dbReference type="ARBA" id="ARBA00022692"/>
    </source>
</evidence>
<feature type="domain" description="Cation/H+ exchanger transmembrane" evidence="6">
    <location>
        <begin position="15"/>
        <end position="399"/>
    </location>
</feature>
<organism evidence="7 8">
    <name type="scientific">Phormidium pseudopriestleyi FRX01</name>
    <dbReference type="NCBI Taxonomy" id="1759528"/>
    <lineage>
        <taxon>Bacteria</taxon>
        <taxon>Bacillati</taxon>
        <taxon>Cyanobacteriota</taxon>
        <taxon>Cyanophyceae</taxon>
        <taxon>Oscillatoriophycideae</taxon>
        <taxon>Oscillatoriales</taxon>
        <taxon>Oscillatoriaceae</taxon>
        <taxon>Phormidium</taxon>
    </lineage>
</organism>
<dbReference type="RefSeq" id="WP_207090564.1">
    <property type="nucleotide sequence ID" value="NZ_JAFLQW010000645.1"/>
</dbReference>
<keyword evidence="8" id="KW-1185">Reference proteome</keyword>
<dbReference type="PANTHER" id="PTHR31382">
    <property type="entry name" value="NA(+)/H(+) ANTIPORTER"/>
    <property type="match status" value="1"/>
</dbReference>
<feature type="transmembrane region" description="Helical" evidence="5">
    <location>
        <begin position="6"/>
        <end position="25"/>
    </location>
</feature>
<feature type="transmembrane region" description="Helical" evidence="5">
    <location>
        <begin position="288"/>
        <end position="306"/>
    </location>
</feature>
<dbReference type="EMBL" id="JAFLQW010000645">
    <property type="protein sequence ID" value="MBO0352147.1"/>
    <property type="molecule type" value="Genomic_DNA"/>
</dbReference>
<protein>
    <submittedName>
        <fullName evidence="7">Cation:proton antiporter</fullName>
    </submittedName>
</protein>
<evidence type="ECO:0000256" key="3">
    <source>
        <dbReference type="ARBA" id="ARBA00022989"/>
    </source>
</evidence>
<evidence type="ECO:0000256" key="1">
    <source>
        <dbReference type="ARBA" id="ARBA00004141"/>
    </source>
</evidence>